<evidence type="ECO:0000259" key="1">
    <source>
        <dbReference type="Pfam" id="PF07969"/>
    </source>
</evidence>
<dbReference type="Gene3D" id="3.10.310.70">
    <property type="match status" value="1"/>
</dbReference>
<accession>A0A9P8VWC5</accession>
<proteinExistence type="predicted"/>
<dbReference type="PANTHER" id="PTHR22642">
    <property type="entry name" value="IMIDAZOLONEPROPIONASE"/>
    <property type="match status" value="1"/>
</dbReference>
<dbReference type="SUPFAM" id="SSF51556">
    <property type="entry name" value="Metallo-dependent hydrolases"/>
    <property type="match status" value="1"/>
</dbReference>
<dbReference type="InterPro" id="IPR033932">
    <property type="entry name" value="YtcJ-like"/>
</dbReference>
<comment type="caution">
    <text evidence="2">The sequence shown here is derived from an EMBL/GenBank/DDBJ whole genome shotgun (WGS) entry which is preliminary data.</text>
</comment>
<sequence length="551" mass="59922">MDLPQVTRFINGCILSKAETGLDAQAGFSESMLVENGVITAIGSQEETIPEKNNVKTQVATVDLERRTVLPGFVDGHMHLLLLGQSLRKLDLDRCKSLDDIQTCIKSYATSNPGVPRILCKNWVRTMTPDGAMASMLDGIDPRPIFIEDRHLHSTWCNTAALEELGAADLPDPVGGSIERDVDGKPTGILSEGAILTIIWPHLAQVSPLQERMDAMVEAVQVYNASGYTGVIEMAMDEAAWDALVTLRKARPDLSIRLAAYWIIKPSGDAASRSKQVKRAIELSRRFNSTTSPDLRLVGIKIICDGVIDACTAYLSEPYAPAIDSPPPLWKREDLEPVVQEADAAGLQVALHAIGDGAIKLAVDVLEKCATPGRRHRIEHLELASPEEAKRLGELKLTASIQPVHADPAILKEWPRLLGEDRCGRAFAYRDFADAGALMAIGSDSPTAPWDPFKNLYIATTRRSAKEAESEATVNAHFRLGMCEAIVAASAGAASSVFAESRIGSLAVGKVGDFIAVDMEWEASRLLHAEVKETWFGGRRVWDATKTTRDT</sequence>
<dbReference type="Pfam" id="PF07969">
    <property type="entry name" value="Amidohydro_3"/>
    <property type="match status" value="1"/>
</dbReference>
<dbReference type="PANTHER" id="PTHR22642:SF20">
    <property type="entry name" value="AMIDOHYDROLASE 3 DOMAIN-CONTAINING PROTEIN"/>
    <property type="match status" value="1"/>
</dbReference>
<dbReference type="OrthoDB" id="3501663at2759"/>
<dbReference type="Gene3D" id="2.30.40.10">
    <property type="entry name" value="Urease, subunit C, domain 1"/>
    <property type="match status" value="1"/>
</dbReference>
<dbReference type="Proteomes" id="UP000777438">
    <property type="component" value="Unassembled WGS sequence"/>
</dbReference>
<dbReference type="SUPFAM" id="SSF51338">
    <property type="entry name" value="Composite domain of metallo-dependent hydrolases"/>
    <property type="match status" value="1"/>
</dbReference>
<reference evidence="2 3" key="1">
    <citation type="journal article" date="2021" name="Nat. Commun.">
        <title>Genetic determinants of endophytism in the Arabidopsis root mycobiome.</title>
        <authorList>
            <person name="Mesny F."/>
            <person name="Miyauchi S."/>
            <person name="Thiergart T."/>
            <person name="Pickel B."/>
            <person name="Atanasova L."/>
            <person name="Karlsson M."/>
            <person name="Huettel B."/>
            <person name="Barry K.W."/>
            <person name="Haridas S."/>
            <person name="Chen C."/>
            <person name="Bauer D."/>
            <person name="Andreopoulos W."/>
            <person name="Pangilinan J."/>
            <person name="LaButti K."/>
            <person name="Riley R."/>
            <person name="Lipzen A."/>
            <person name="Clum A."/>
            <person name="Drula E."/>
            <person name="Henrissat B."/>
            <person name="Kohler A."/>
            <person name="Grigoriev I.V."/>
            <person name="Martin F.M."/>
            <person name="Hacquard S."/>
        </authorList>
    </citation>
    <scope>NUCLEOTIDE SEQUENCE [LARGE SCALE GENOMIC DNA]</scope>
    <source>
        <strain evidence="2 3">MPI-CAGE-CH-0241</strain>
    </source>
</reference>
<dbReference type="Gene3D" id="3.20.20.140">
    <property type="entry name" value="Metal-dependent hydrolases"/>
    <property type="match status" value="1"/>
</dbReference>
<evidence type="ECO:0000313" key="3">
    <source>
        <dbReference type="Proteomes" id="UP000777438"/>
    </source>
</evidence>
<gene>
    <name evidence="2" type="ORF">B0T10DRAFT_497669</name>
</gene>
<dbReference type="InterPro" id="IPR011059">
    <property type="entry name" value="Metal-dep_hydrolase_composite"/>
</dbReference>
<dbReference type="CDD" id="cd01300">
    <property type="entry name" value="YtcJ_like"/>
    <property type="match status" value="1"/>
</dbReference>
<dbReference type="InterPro" id="IPR013108">
    <property type="entry name" value="Amidohydro_3"/>
</dbReference>
<dbReference type="EMBL" id="JAGPYM010000034">
    <property type="protein sequence ID" value="KAH6876522.1"/>
    <property type="molecule type" value="Genomic_DNA"/>
</dbReference>
<dbReference type="AlphaFoldDB" id="A0A9P8VWC5"/>
<keyword evidence="3" id="KW-1185">Reference proteome</keyword>
<dbReference type="InterPro" id="IPR032466">
    <property type="entry name" value="Metal_Hydrolase"/>
</dbReference>
<protein>
    <submittedName>
        <fullName evidence="2">Amidohydrolase family protein</fullName>
    </submittedName>
</protein>
<name>A0A9P8VWC5_9HYPO</name>
<feature type="domain" description="Amidohydrolase 3" evidence="1">
    <location>
        <begin position="61"/>
        <end position="541"/>
    </location>
</feature>
<dbReference type="GO" id="GO:0016810">
    <property type="term" value="F:hydrolase activity, acting on carbon-nitrogen (but not peptide) bonds"/>
    <property type="evidence" value="ECO:0007669"/>
    <property type="project" value="InterPro"/>
</dbReference>
<evidence type="ECO:0000313" key="2">
    <source>
        <dbReference type="EMBL" id="KAH6876522.1"/>
    </source>
</evidence>
<organism evidence="2 3">
    <name type="scientific">Thelonectria olida</name>
    <dbReference type="NCBI Taxonomy" id="1576542"/>
    <lineage>
        <taxon>Eukaryota</taxon>
        <taxon>Fungi</taxon>
        <taxon>Dikarya</taxon>
        <taxon>Ascomycota</taxon>
        <taxon>Pezizomycotina</taxon>
        <taxon>Sordariomycetes</taxon>
        <taxon>Hypocreomycetidae</taxon>
        <taxon>Hypocreales</taxon>
        <taxon>Nectriaceae</taxon>
        <taxon>Thelonectria</taxon>
    </lineage>
</organism>